<dbReference type="EMBL" id="CYYK01000012">
    <property type="protein sequence ID" value="CUO84068.1"/>
    <property type="molecule type" value="Genomic_DNA"/>
</dbReference>
<evidence type="ECO:0000313" key="9">
    <source>
        <dbReference type="EMBL" id="CUO84068.1"/>
    </source>
</evidence>
<accession>A0A8D9LC92</accession>
<keyword evidence="1 6" id="KW-1277">Toxin-antitoxin system</keyword>
<sequence>MIFKWLKKLFGLYDSSPTEIPANGELKPSAPKSLYDELDKRKEHVKQNRDKLKQSPIDWYSLNTPSQKDELQTRVFSPRKFENIPSLQTLKDDRLRKEAHELKVQEEKVKLLLDKLETFIAQQKLQDANQIMDVITHEIVRTKEPSIRRKYTFLQKSLAELERKLEHERLVRLAEEQKRKEEEERKKREREEKERIENEKRIAEERRRRQQEADRLAEEARKKEQAELAERKQLEVLSTERKENWFAFKQVLDNNGIQYLYHFTDRRNIPSIKLHGGLFSWHYCKKNNITIPCQGGDYDSQELDKKYGLEDYVRLSFCNDHPMAYRLQQSGSDIVILKIEVDVALLKGTLFSDINAADKLHTHGGELDDLKRVNFNATKRNYVRKDDDDFKPHQAEVMVKTFVSKKHIVNLDNF</sequence>
<dbReference type="PROSITE" id="PS52018">
    <property type="entry name" value="DART"/>
    <property type="match status" value="1"/>
</dbReference>
<dbReference type="AlphaFoldDB" id="A0A8D9LC92"/>
<organism evidence="9 10">
    <name type="scientific">Parabacteroides distasonis</name>
    <dbReference type="NCBI Taxonomy" id="823"/>
    <lineage>
        <taxon>Bacteria</taxon>
        <taxon>Pseudomonadati</taxon>
        <taxon>Bacteroidota</taxon>
        <taxon>Bacteroidia</taxon>
        <taxon>Bacteroidales</taxon>
        <taxon>Tannerellaceae</taxon>
        <taxon>Parabacteroides</taxon>
    </lineage>
</organism>
<comment type="similarity">
    <text evidence="6">Belongs to the DarT ADP-ribosyltransferase family.</text>
</comment>
<protein>
    <recommendedName>
        <fullName evidence="8">DarT domain-containing protein</fullName>
    </recommendedName>
</protein>
<evidence type="ECO:0000256" key="2">
    <source>
        <dbReference type="ARBA" id="ARBA00022676"/>
    </source>
</evidence>
<evidence type="ECO:0000256" key="3">
    <source>
        <dbReference type="ARBA" id="ARBA00022679"/>
    </source>
</evidence>
<comment type="caution">
    <text evidence="9">The sequence shown here is derived from an EMBL/GenBank/DDBJ whole genome shotgun (WGS) entry which is preliminary data.</text>
</comment>
<keyword evidence="5 6" id="KW-0238">DNA-binding</keyword>
<keyword evidence="3" id="KW-0808">Transferase</keyword>
<evidence type="ECO:0000256" key="5">
    <source>
        <dbReference type="ARBA" id="ARBA00023125"/>
    </source>
</evidence>
<keyword evidence="4" id="KW-0548">Nucleotidyltransferase</keyword>
<dbReference type="GO" id="GO:0003677">
    <property type="term" value="F:DNA binding"/>
    <property type="evidence" value="ECO:0007669"/>
    <property type="project" value="UniProtKB-UniRule"/>
</dbReference>
<comment type="caution">
    <text evidence="6">Lacks conserved residue(s) required for the propagation of feature annotation.</text>
</comment>
<dbReference type="RefSeq" id="WP_057317445.1">
    <property type="nucleotide sequence ID" value="NZ_CABMKT010000001.1"/>
</dbReference>
<dbReference type="Proteomes" id="UP000095455">
    <property type="component" value="Unassembled WGS sequence"/>
</dbReference>
<dbReference type="GO" id="GO:0016757">
    <property type="term" value="F:glycosyltransferase activity"/>
    <property type="evidence" value="ECO:0007669"/>
    <property type="project" value="UniProtKB-KW"/>
</dbReference>
<keyword evidence="2" id="KW-0328">Glycosyltransferase</keyword>
<evidence type="ECO:0000259" key="8">
    <source>
        <dbReference type="PROSITE" id="PS52018"/>
    </source>
</evidence>
<dbReference type="GO" id="GO:0016779">
    <property type="term" value="F:nucleotidyltransferase activity"/>
    <property type="evidence" value="ECO:0007669"/>
    <property type="project" value="UniProtKB-KW"/>
</dbReference>
<evidence type="ECO:0000256" key="6">
    <source>
        <dbReference type="PROSITE-ProRule" id="PRU01362"/>
    </source>
</evidence>
<reference evidence="9 10" key="1">
    <citation type="submission" date="2015-09" db="EMBL/GenBank/DDBJ databases">
        <authorList>
            <consortium name="Pathogen Informatics"/>
        </authorList>
    </citation>
    <scope>NUCLEOTIDE SEQUENCE [LARGE SCALE GENOMIC DNA]</scope>
    <source>
        <strain evidence="9 10">2789STDY5608822</strain>
    </source>
</reference>
<feature type="domain" description="DarT" evidence="8">
    <location>
        <begin position="258"/>
        <end position="414"/>
    </location>
</feature>
<evidence type="ECO:0000256" key="1">
    <source>
        <dbReference type="ARBA" id="ARBA00022649"/>
    </source>
</evidence>
<evidence type="ECO:0000313" key="10">
    <source>
        <dbReference type="Proteomes" id="UP000095455"/>
    </source>
</evidence>
<dbReference type="Pfam" id="PF14487">
    <property type="entry name" value="DarT"/>
    <property type="match status" value="1"/>
</dbReference>
<dbReference type="InterPro" id="IPR029494">
    <property type="entry name" value="DarT"/>
</dbReference>
<feature type="region of interest" description="Disordered" evidence="7">
    <location>
        <begin position="176"/>
        <end position="196"/>
    </location>
</feature>
<gene>
    <name evidence="9" type="ORF">ERS852380_03261</name>
</gene>
<evidence type="ECO:0000256" key="7">
    <source>
        <dbReference type="SAM" id="MobiDB-lite"/>
    </source>
</evidence>
<proteinExistence type="inferred from homology"/>
<evidence type="ECO:0000256" key="4">
    <source>
        <dbReference type="ARBA" id="ARBA00022695"/>
    </source>
</evidence>
<name>A0A8D9LC92_PARDI</name>